<feature type="non-terminal residue" evidence="1">
    <location>
        <position position="119"/>
    </location>
</feature>
<dbReference type="OrthoDB" id="2387290at2759"/>
<evidence type="ECO:0000313" key="1">
    <source>
        <dbReference type="EMBL" id="CAG8628888.1"/>
    </source>
</evidence>
<dbReference type="EMBL" id="CAJVPK010003588">
    <property type="protein sequence ID" value="CAG8628888.1"/>
    <property type="molecule type" value="Genomic_DNA"/>
</dbReference>
<proteinExistence type="predicted"/>
<keyword evidence="2" id="KW-1185">Reference proteome</keyword>
<organism evidence="1 2">
    <name type="scientific">Diversispora eburnea</name>
    <dbReference type="NCBI Taxonomy" id="1213867"/>
    <lineage>
        <taxon>Eukaryota</taxon>
        <taxon>Fungi</taxon>
        <taxon>Fungi incertae sedis</taxon>
        <taxon>Mucoromycota</taxon>
        <taxon>Glomeromycotina</taxon>
        <taxon>Glomeromycetes</taxon>
        <taxon>Diversisporales</taxon>
        <taxon>Diversisporaceae</taxon>
        <taxon>Diversispora</taxon>
    </lineage>
</organism>
<gene>
    <name evidence="1" type="ORF">DEBURN_LOCUS10687</name>
</gene>
<dbReference type="AlphaFoldDB" id="A0A9N9D8C2"/>
<sequence length="119" mass="13815">LLKKLPPSIKKNIWNRLTSRVHNPLSEEQASSIYPDIEILLISEIDKYSKKKNLQRRIKSILDYSRSNLDQTEINLGSNLDQTETNLEPSLQITNSEDEINARVKEAMETMRQRYGSQV</sequence>
<name>A0A9N9D8C2_9GLOM</name>
<evidence type="ECO:0000313" key="2">
    <source>
        <dbReference type="Proteomes" id="UP000789706"/>
    </source>
</evidence>
<accession>A0A9N9D8C2</accession>
<protein>
    <submittedName>
        <fullName evidence="1">2710_t:CDS:1</fullName>
    </submittedName>
</protein>
<dbReference type="Proteomes" id="UP000789706">
    <property type="component" value="Unassembled WGS sequence"/>
</dbReference>
<comment type="caution">
    <text evidence="1">The sequence shown here is derived from an EMBL/GenBank/DDBJ whole genome shotgun (WGS) entry which is preliminary data.</text>
</comment>
<reference evidence="1" key="1">
    <citation type="submission" date="2021-06" db="EMBL/GenBank/DDBJ databases">
        <authorList>
            <person name="Kallberg Y."/>
            <person name="Tangrot J."/>
            <person name="Rosling A."/>
        </authorList>
    </citation>
    <scope>NUCLEOTIDE SEQUENCE</scope>
    <source>
        <strain evidence="1">AZ414A</strain>
    </source>
</reference>